<dbReference type="PRINTS" id="PR00722">
    <property type="entry name" value="CHYMOTRYPSIN"/>
</dbReference>
<evidence type="ECO:0000313" key="5">
    <source>
        <dbReference type="Proteomes" id="UP000675881"/>
    </source>
</evidence>
<dbReference type="InterPro" id="IPR001254">
    <property type="entry name" value="Trypsin_dom"/>
</dbReference>
<dbReference type="PROSITE" id="PS00134">
    <property type="entry name" value="TRYPSIN_HIS"/>
    <property type="match status" value="1"/>
</dbReference>
<dbReference type="InterPro" id="IPR033116">
    <property type="entry name" value="TRYPSIN_SER"/>
</dbReference>
<dbReference type="EC" id="3.4.21.120" evidence="4"/>
<dbReference type="InterPro" id="IPR009003">
    <property type="entry name" value="Peptidase_S1_PA"/>
</dbReference>
<dbReference type="InterPro" id="IPR051487">
    <property type="entry name" value="Ser/Thr_Proteases_Immune/Dev"/>
</dbReference>
<gene>
    <name evidence="4" type="ORF">LSAA_4755</name>
</gene>
<dbReference type="PROSITE" id="PS00135">
    <property type="entry name" value="TRYPSIN_SER"/>
    <property type="match status" value="1"/>
</dbReference>
<dbReference type="PANTHER" id="PTHR24256">
    <property type="entry name" value="TRYPTASE-RELATED"/>
    <property type="match status" value="1"/>
</dbReference>
<dbReference type="InterPro" id="IPR001314">
    <property type="entry name" value="Peptidase_S1A"/>
</dbReference>
<dbReference type="OrthoDB" id="5565075at2759"/>
<dbReference type="Proteomes" id="UP000675881">
    <property type="component" value="Chromosome 14"/>
</dbReference>
<organism evidence="4 5">
    <name type="scientific">Lepeophtheirus salmonis</name>
    <name type="common">Salmon louse</name>
    <name type="synonym">Caligus salmonis</name>
    <dbReference type="NCBI Taxonomy" id="72036"/>
    <lineage>
        <taxon>Eukaryota</taxon>
        <taxon>Metazoa</taxon>
        <taxon>Ecdysozoa</taxon>
        <taxon>Arthropoda</taxon>
        <taxon>Crustacea</taxon>
        <taxon>Multicrustacea</taxon>
        <taxon>Hexanauplia</taxon>
        <taxon>Copepoda</taxon>
        <taxon>Siphonostomatoida</taxon>
        <taxon>Caligidae</taxon>
        <taxon>Lepeophtheirus</taxon>
    </lineage>
</organism>
<evidence type="ECO:0000256" key="1">
    <source>
        <dbReference type="ARBA" id="ARBA00023157"/>
    </source>
</evidence>
<dbReference type="CDD" id="cd00190">
    <property type="entry name" value="Tryp_SPc"/>
    <property type="match status" value="1"/>
</dbReference>
<keyword evidence="1" id="KW-1015">Disulfide bond</keyword>
<feature type="region of interest" description="Disordered" evidence="3">
    <location>
        <begin position="1"/>
        <end position="21"/>
    </location>
</feature>
<dbReference type="PROSITE" id="PS50240">
    <property type="entry name" value="TRYPSIN_DOM"/>
    <property type="match status" value="1"/>
</dbReference>
<dbReference type="AlphaFoldDB" id="A0A7R8CRD6"/>
<dbReference type="SMART" id="SM00020">
    <property type="entry name" value="Tryp_SPc"/>
    <property type="match status" value="1"/>
</dbReference>
<keyword evidence="5" id="KW-1185">Reference proteome</keyword>
<accession>A0A7R8CRD6</accession>
<proteinExistence type="inferred from homology"/>
<reference evidence="4" key="1">
    <citation type="submission" date="2021-02" db="EMBL/GenBank/DDBJ databases">
        <authorList>
            <person name="Bekaert M."/>
        </authorList>
    </citation>
    <scope>NUCLEOTIDE SEQUENCE</scope>
    <source>
        <strain evidence="4">IoA-00</strain>
    </source>
</reference>
<evidence type="ECO:0000256" key="3">
    <source>
        <dbReference type="SAM" id="MobiDB-lite"/>
    </source>
</evidence>
<feature type="compositionally biased region" description="Basic and acidic residues" evidence="3">
    <location>
        <begin position="276"/>
        <end position="288"/>
    </location>
</feature>
<comment type="similarity">
    <text evidence="2">Belongs to the peptidase S1 family. CLIP subfamily.</text>
</comment>
<protein>
    <submittedName>
        <fullName evidence="4">OVCH2</fullName>
        <ecNumber evidence="4">3.4.21.120</ecNumber>
    </submittedName>
</protein>
<sequence length="409" mass="46609">MSQGKIRDTKRHNQVGSHSIPNREKLTVSYKSLKDQVRIIGGVTSSIPVGVPSLQQEWFLTAGHCLYFKKSYNYSAKQIQVVVGEHDLSQESNLEQKRPVSKIFIHEAWIKSQESDSMTSAGDIAILLLDWPFKFNRYVQPVKMSDFSIQSGDRCVVAGWGILENKSKEPTYAEDLGSNILDTNICAGKELNKDSCTGDSGGPLYCLNDEHKVFIGGVVSWGLASCGTGKPGVYTNVGLYIDWIMNTLNKYFKKRKEVGNLPNPLKNQEYLMNKADHGKFGSSHKDSSTKVQSDNNHRSNPESKVGNELNLKEMYIESEEGFRYLELIKKTLEEYTRISKRSWEFKGKKIRENLNGDSDNGRKENLVNDFTSTRKSRKLKLNLKKKKEEKLHQEKEKKLPIIQNIYIRE</sequence>
<evidence type="ECO:0000256" key="2">
    <source>
        <dbReference type="ARBA" id="ARBA00024195"/>
    </source>
</evidence>
<dbReference type="Gene3D" id="2.40.10.10">
    <property type="entry name" value="Trypsin-like serine proteases"/>
    <property type="match status" value="1"/>
</dbReference>
<keyword evidence="4" id="KW-0378">Hydrolase</keyword>
<name>A0A7R8CRD6_LEPSM</name>
<dbReference type="GO" id="GO:0004252">
    <property type="term" value="F:serine-type endopeptidase activity"/>
    <property type="evidence" value="ECO:0007669"/>
    <property type="project" value="InterPro"/>
</dbReference>
<dbReference type="InterPro" id="IPR018114">
    <property type="entry name" value="TRYPSIN_HIS"/>
</dbReference>
<evidence type="ECO:0000313" key="4">
    <source>
        <dbReference type="EMBL" id="CAF2853721.1"/>
    </source>
</evidence>
<dbReference type="SUPFAM" id="SSF50494">
    <property type="entry name" value="Trypsin-like serine proteases"/>
    <property type="match status" value="1"/>
</dbReference>
<dbReference type="InterPro" id="IPR043504">
    <property type="entry name" value="Peptidase_S1_PA_chymotrypsin"/>
</dbReference>
<dbReference type="Pfam" id="PF00089">
    <property type="entry name" value="Trypsin"/>
    <property type="match status" value="1"/>
</dbReference>
<dbReference type="GO" id="GO:0006508">
    <property type="term" value="P:proteolysis"/>
    <property type="evidence" value="ECO:0007669"/>
    <property type="project" value="InterPro"/>
</dbReference>
<feature type="region of interest" description="Disordered" evidence="3">
    <location>
        <begin position="276"/>
        <end position="306"/>
    </location>
</feature>
<dbReference type="EMBL" id="HG994593">
    <property type="protein sequence ID" value="CAF2853721.1"/>
    <property type="molecule type" value="Genomic_DNA"/>
</dbReference>